<gene>
    <name evidence="1" type="ORF">CN475_21885</name>
</gene>
<dbReference type="Proteomes" id="UP000219869">
    <property type="component" value="Unassembled WGS sequence"/>
</dbReference>
<organism evidence="1 2">
    <name type="scientific">Bacillus cereus</name>
    <dbReference type="NCBI Taxonomy" id="1396"/>
    <lineage>
        <taxon>Bacteria</taxon>
        <taxon>Bacillati</taxon>
        <taxon>Bacillota</taxon>
        <taxon>Bacilli</taxon>
        <taxon>Bacillales</taxon>
        <taxon>Bacillaceae</taxon>
        <taxon>Bacillus</taxon>
        <taxon>Bacillus cereus group</taxon>
    </lineage>
</organism>
<comment type="caution">
    <text evidence="1">The sequence shown here is derived from an EMBL/GenBank/DDBJ whole genome shotgun (WGS) entry which is preliminary data.</text>
</comment>
<evidence type="ECO:0000313" key="2">
    <source>
        <dbReference type="Proteomes" id="UP000219869"/>
    </source>
</evidence>
<name>A0A9X6UJD8_BACCE</name>
<dbReference type="Pfam" id="PF10083">
    <property type="entry name" value="DUF2321"/>
    <property type="match status" value="1"/>
</dbReference>
<proteinExistence type="predicted"/>
<evidence type="ECO:0000313" key="1">
    <source>
        <dbReference type="EMBL" id="PEQ84197.1"/>
    </source>
</evidence>
<dbReference type="RefSeq" id="WP_098255119.1">
    <property type="nucleotide sequence ID" value="NZ_NTZQ01000018.1"/>
</dbReference>
<evidence type="ECO:0008006" key="3">
    <source>
        <dbReference type="Google" id="ProtNLM"/>
    </source>
</evidence>
<sequence length="169" mass="19154">MYYEEMNRDRTWYDITQVCINGHVINDSYKKYPEHNQNFCEDCGEKTITSCPGCKADIRGARHLDGYGSDFFVDIPPSYCAHCGNPYPWTSLAIEAAIELAQEVEGLTTEEREMLSKSIEEIVKGGPKTPVATTRFKKVAAKFNKGIWNAFRDILVDVASESAKKMLWP</sequence>
<reference evidence="1 2" key="1">
    <citation type="submission" date="2017-09" db="EMBL/GenBank/DDBJ databases">
        <title>Large-scale bioinformatics analysis of Bacillus genomes uncovers conserved roles of natural products in bacterial physiology.</title>
        <authorList>
            <consortium name="Agbiome Team Llc"/>
            <person name="Bleich R.M."/>
            <person name="Kirk G.J."/>
            <person name="Santa Maria K.C."/>
            <person name="Allen S.E."/>
            <person name="Farag S."/>
            <person name="Shank E.A."/>
            <person name="Bowers A."/>
        </authorList>
    </citation>
    <scope>NUCLEOTIDE SEQUENCE [LARGE SCALE GENOMIC DNA]</scope>
    <source>
        <strain evidence="1 2">AFS006334</strain>
    </source>
</reference>
<dbReference type="EMBL" id="NTXW01000040">
    <property type="protein sequence ID" value="PEQ84197.1"/>
    <property type="molecule type" value="Genomic_DNA"/>
</dbReference>
<dbReference type="AlphaFoldDB" id="A0A9X6UJD8"/>
<accession>A0A9X6UJD8</accession>
<protein>
    <recommendedName>
        <fullName evidence="3">DUF2321 domain-containing protein</fullName>
    </recommendedName>
</protein>
<dbReference type="InterPro" id="IPR016891">
    <property type="entry name" value="DUF2321"/>
</dbReference>